<dbReference type="InterPro" id="IPR010496">
    <property type="entry name" value="AL/BT2_dom"/>
</dbReference>
<feature type="signal peptide" evidence="1">
    <location>
        <begin position="1"/>
        <end position="25"/>
    </location>
</feature>
<dbReference type="AlphaFoldDB" id="A0A5B9Q618"/>
<name>A0A5B9Q618_9BACT</name>
<accession>A0A5B9Q618</accession>
<proteinExistence type="predicted"/>
<dbReference type="EMBL" id="CP042913">
    <property type="protein sequence ID" value="QEG32842.1"/>
    <property type="molecule type" value="Genomic_DNA"/>
</dbReference>
<dbReference type="KEGG" id="bgok:Pr1d_01030"/>
<sequence precursor="true">MMHYNRKTFTTPLFILFLLASYSPAAEPSTNDEEWIRLFNGQDLTGWTPKIKGHGSGDNFADTFRVEDGVLKVAYDKYVGDFNDRFGHLFYEKPFSNYILRLEYRVVGEQSPNAPAWAFRNSGIMIHGQTPESMILDQDFPVSIEVQLLGGDGTHPRHTGNLCTPGTHVVMDGKLISQHCTNSSSPTYHGDQWVTAEIEVHGDKLIRHRINGQVVLEYSDPQLDGSDPDAKRLLDAGAEKMLTEGTISLQSEGHPVEFRNVELMELGE</sequence>
<dbReference type="Pfam" id="PF06439">
    <property type="entry name" value="3keto-disac_hyd"/>
    <property type="match status" value="1"/>
</dbReference>
<evidence type="ECO:0000313" key="3">
    <source>
        <dbReference type="EMBL" id="QEG32842.1"/>
    </source>
</evidence>
<dbReference type="GO" id="GO:0016787">
    <property type="term" value="F:hydrolase activity"/>
    <property type="evidence" value="ECO:0007669"/>
    <property type="project" value="InterPro"/>
</dbReference>
<evidence type="ECO:0000313" key="4">
    <source>
        <dbReference type="Proteomes" id="UP000323917"/>
    </source>
</evidence>
<feature type="chain" id="PRO_5023094093" description="3-keto-alpha-glucoside-1,2-lyase/3-keto-2-hydroxy-glucal hydratase domain-containing protein" evidence="1">
    <location>
        <begin position="26"/>
        <end position="268"/>
    </location>
</feature>
<evidence type="ECO:0000259" key="2">
    <source>
        <dbReference type="Pfam" id="PF06439"/>
    </source>
</evidence>
<dbReference type="OrthoDB" id="9787527at2"/>
<protein>
    <recommendedName>
        <fullName evidence="2">3-keto-alpha-glucoside-1,2-lyase/3-keto-2-hydroxy-glucal hydratase domain-containing protein</fullName>
    </recommendedName>
</protein>
<dbReference type="Proteomes" id="UP000323917">
    <property type="component" value="Chromosome"/>
</dbReference>
<keyword evidence="4" id="KW-1185">Reference proteome</keyword>
<evidence type="ECO:0000256" key="1">
    <source>
        <dbReference type="SAM" id="SignalP"/>
    </source>
</evidence>
<dbReference type="Gene3D" id="2.60.120.560">
    <property type="entry name" value="Exo-inulinase, domain 1"/>
    <property type="match status" value="1"/>
</dbReference>
<gene>
    <name evidence="3" type="ORF">Pr1d_01030</name>
</gene>
<feature type="domain" description="3-keto-alpha-glucoside-1,2-lyase/3-keto-2-hydroxy-glucal hydratase" evidence="2">
    <location>
        <begin position="34"/>
        <end position="263"/>
    </location>
</feature>
<dbReference type="RefSeq" id="WP_148071667.1">
    <property type="nucleotide sequence ID" value="NZ_CP042913.1"/>
</dbReference>
<keyword evidence="1" id="KW-0732">Signal</keyword>
<organism evidence="3 4">
    <name type="scientific">Bythopirellula goksoeyrii</name>
    <dbReference type="NCBI Taxonomy" id="1400387"/>
    <lineage>
        <taxon>Bacteria</taxon>
        <taxon>Pseudomonadati</taxon>
        <taxon>Planctomycetota</taxon>
        <taxon>Planctomycetia</taxon>
        <taxon>Pirellulales</taxon>
        <taxon>Lacipirellulaceae</taxon>
        <taxon>Bythopirellula</taxon>
    </lineage>
</organism>
<reference evidence="3 4" key="1">
    <citation type="submission" date="2019-08" db="EMBL/GenBank/DDBJ databases">
        <title>Deep-cultivation of Planctomycetes and their phenomic and genomic characterization uncovers novel biology.</title>
        <authorList>
            <person name="Wiegand S."/>
            <person name="Jogler M."/>
            <person name="Boedeker C."/>
            <person name="Pinto D."/>
            <person name="Vollmers J."/>
            <person name="Rivas-Marin E."/>
            <person name="Kohn T."/>
            <person name="Peeters S.H."/>
            <person name="Heuer A."/>
            <person name="Rast P."/>
            <person name="Oberbeckmann S."/>
            <person name="Bunk B."/>
            <person name="Jeske O."/>
            <person name="Meyerdierks A."/>
            <person name="Storesund J.E."/>
            <person name="Kallscheuer N."/>
            <person name="Luecker S."/>
            <person name="Lage O.M."/>
            <person name="Pohl T."/>
            <person name="Merkel B.J."/>
            <person name="Hornburger P."/>
            <person name="Mueller R.-W."/>
            <person name="Bruemmer F."/>
            <person name="Labrenz M."/>
            <person name="Spormann A.M."/>
            <person name="Op den Camp H."/>
            <person name="Overmann J."/>
            <person name="Amann R."/>
            <person name="Jetten M.S.M."/>
            <person name="Mascher T."/>
            <person name="Medema M.H."/>
            <person name="Devos D.P."/>
            <person name="Kaster A.-K."/>
            <person name="Ovreas L."/>
            <person name="Rohde M."/>
            <person name="Galperin M.Y."/>
            <person name="Jogler C."/>
        </authorList>
    </citation>
    <scope>NUCLEOTIDE SEQUENCE [LARGE SCALE GENOMIC DNA]</scope>
    <source>
        <strain evidence="3 4">Pr1d</strain>
    </source>
</reference>